<feature type="region of interest" description="Disordered" evidence="1">
    <location>
        <begin position="1"/>
        <end position="45"/>
    </location>
</feature>
<proteinExistence type="predicted"/>
<dbReference type="OrthoDB" id="3432781at2759"/>
<comment type="caution">
    <text evidence="2">The sequence shown here is derived from an EMBL/GenBank/DDBJ whole genome shotgun (WGS) entry which is preliminary data.</text>
</comment>
<dbReference type="Proteomes" id="UP000053317">
    <property type="component" value="Unassembled WGS sequence"/>
</dbReference>
<name>A0A0G2GL52_PHACM</name>
<protein>
    <recommendedName>
        <fullName evidence="4">Protein kinase domain-containing protein</fullName>
    </recommendedName>
</protein>
<dbReference type="Pfam" id="PF13095">
    <property type="entry name" value="FTA2"/>
    <property type="match status" value="1"/>
</dbReference>
<dbReference type="EMBL" id="LCWF01000139">
    <property type="protein sequence ID" value="KKY17640.1"/>
    <property type="molecule type" value="Genomic_DNA"/>
</dbReference>
<reference evidence="2 3" key="1">
    <citation type="submission" date="2015-05" db="EMBL/GenBank/DDBJ databases">
        <title>Distinctive expansion of gene families associated with plant cell wall degradation and secondary metabolism in the genomes of grapevine trunk pathogens.</title>
        <authorList>
            <person name="Lawrence D.P."/>
            <person name="Travadon R."/>
            <person name="Rolshausen P.E."/>
            <person name="Baumgartner K."/>
        </authorList>
    </citation>
    <scope>NUCLEOTIDE SEQUENCE [LARGE SCALE GENOMIC DNA]</scope>
    <source>
        <strain evidence="2">UCRPC4</strain>
    </source>
</reference>
<evidence type="ECO:0000313" key="3">
    <source>
        <dbReference type="Proteomes" id="UP000053317"/>
    </source>
</evidence>
<evidence type="ECO:0000256" key="1">
    <source>
        <dbReference type="SAM" id="MobiDB-lite"/>
    </source>
</evidence>
<dbReference type="AlphaFoldDB" id="A0A0G2GL52"/>
<reference evidence="2 3" key="2">
    <citation type="submission" date="2015-05" db="EMBL/GenBank/DDBJ databases">
        <authorList>
            <person name="Morales-Cruz A."/>
            <person name="Amrine K.C."/>
            <person name="Cantu D."/>
        </authorList>
    </citation>
    <scope>NUCLEOTIDE SEQUENCE [LARGE SCALE GENOMIC DNA]</scope>
    <source>
        <strain evidence="2">UCRPC4</strain>
    </source>
</reference>
<accession>A0A0G2GL52</accession>
<dbReference type="InterPro" id="IPR025213">
    <property type="entry name" value="Sim4_Fta2"/>
</dbReference>
<gene>
    <name evidence="2" type="ORF">UCRPC4_g05444</name>
</gene>
<evidence type="ECO:0000313" key="2">
    <source>
        <dbReference type="EMBL" id="KKY17640.1"/>
    </source>
</evidence>
<organism evidence="2 3">
    <name type="scientific">Phaeomoniella chlamydospora</name>
    <name type="common">Phaeoacremonium chlamydosporum</name>
    <dbReference type="NCBI Taxonomy" id="158046"/>
    <lineage>
        <taxon>Eukaryota</taxon>
        <taxon>Fungi</taxon>
        <taxon>Dikarya</taxon>
        <taxon>Ascomycota</taxon>
        <taxon>Pezizomycotina</taxon>
        <taxon>Eurotiomycetes</taxon>
        <taxon>Chaetothyriomycetidae</taxon>
        <taxon>Phaeomoniellales</taxon>
        <taxon>Phaeomoniellaceae</taxon>
        <taxon>Phaeomoniella</taxon>
    </lineage>
</organism>
<feature type="compositionally biased region" description="Basic residues" evidence="1">
    <location>
        <begin position="8"/>
        <end position="17"/>
    </location>
</feature>
<keyword evidence="3" id="KW-1185">Reference proteome</keyword>
<sequence>MLGPTPRPGRRKRKRQSKSVAAPRVSAIKEREEKPPTPAEDGDWDLLPQCPGPKLGPFLPKPTNIQYVEYISDPEESGDSCVFEVLIHGKRYALKVFKFQEKEFYDYDNWLHTGPGYHPERIPADETLPMAHLDPFFSECRAYGAIIDHGLNGIITPPCYGYLMLSEADEEHLLDEYGLNADDWNRDLLEPADAGLPLRALVKELMPDGPQFTPDQVHPMLKDLKTLHRIGIFLGDELADRNYRFGKLFDFSRAMVKPHVKLSYGLLEREHIGHLETVDLREFDYMLRDSNIKTKYRATANPEYVYKLRDRGRSIWS</sequence>
<evidence type="ECO:0008006" key="4">
    <source>
        <dbReference type="Google" id="ProtNLM"/>
    </source>
</evidence>